<reference evidence="1" key="1">
    <citation type="submission" date="2024-06" db="EMBL/GenBank/DDBJ databases">
        <title>Complete Genome Sequence of mouse commensal type strain Neisseria musculi.</title>
        <authorList>
            <person name="Thapa E."/>
            <person name="Aluvathingal J."/>
            <person name="Nadendla S."/>
            <person name="Mehta A."/>
            <person name="Tettelin H."/>
            <person name="Weyand N.J."/>
        </authorList>
    </citation>
    <scope>NUCLEOTIDE SEQUENCE</scope>
    <source>
        <strain evidence="1">NW831</strain>
    </source>
</reference>
<organism evidence="1 2">
    <name type="scientific">Neisseria musculi</name>
    <dbReference type="NCBI Taxonomy" id="1815583"/>
    <lineage>
        <taxon>Bacteria</taxon>
        <taxon>Pseudomonadati</taxon>
        <taxon>Pseudomonadota</taxon>
        <taxon>Betaproteobacteria</taxon>
        <taxon>Neisseriales</taxon>
        <taxon>Neisseriaceae</taxon>
        <taxon>Neisseria</taxon>
    </lineage>
</organism>
<dbReference type="AlphaFoldDB" id="A0A7H1MDM9"/>
<keyword evidence="2" id="KW-1185">Reference proteome</keyword>
<dbReference type="Proteomes" id="UP000516412">
    <property type="component" value="Chromosome"/>
</dbReference>
<evidence type="ECO:0000313" key="2">
    <source>
        <dbReference type="Proteomes" id="UP000516412"/>
    </source>
</evidence>
<gene>
    <name evidence="1" type="ORF">H7A79_1391</name>
</gene>
<sequence>MNPDQAGRLLILSHLREARRKHGLHPKPLPVGELMPLAQNAGYAPVGADRARAD</sequence>
<dbReference type="RefSeq" id="WP_187001555.1">
    <property type="nucleotide sequence ID" value="NZ_CP060414.2"/>
</dbReference>
<name>A0A7H1MDM9_9NEIS</name>
<dbReference type="EMBL" id="CP060414">
    <property type="protein sequence ID" value="QNT59744.1"/>
    <property type="molecule type" value="Genomic_DNA"/>
</dbReference>
<evidence type="ECO:0000313" key="1">
    <source>
        <dbReference type="EMBL" id="QNT59744.1"/>
    </source>
</evidence>
<dbReference type="KEGG" id="nmus:H7A79_1391"/>
<proteinExistence type="predicted"/>
<protein>
    <submittedName>
        <fullName evidence="1">Uncharacterized protein</fullName>
    </submittedName>
</protein>
<accession>A0A7H1MDM9</accession>